<keyword evidence="1" id="KW-0547">Nucleotide-binding</keyword>
<evidence type="ECO:0000256" key="3">
    <source>
        <dbReference type="ARBA" id="ARBA00023134"/>
    </source>
</evidence>
<reference evidence="7 8" key="1">
    <citation type="submission" date="2014-06" db="EMBL/GenBank/DDBJ databases">
        <authorList>
            <person name="Swart Estienne"/>
        </authorList>
    </citation>
    <scope>NUCLEOTIDE SEQUENCE [LARGE SCALE GENOMIC DNA]</scope>
    <source>
        <strain evidence="7 8">130c</strain>
    </source>
</reference>
<dbReference type="InterPro" id="IPR036543">
    <property type="entry name" value="Guanylate-bd_C_sf"/>
</dbReference>
<dbReference type="GO" id="GO:0003924">
    <property type="term" value="F:GTPase activity"/>
    <property type="evidence" value="ECO:0007669"/>
    <property type="project" value="InterPro"/>
</dbReference>
<keyword evidence="2" id="KW-0378">Hydrolase</keyword>
<dbReference type="InterPro" id="IPR027417">
    <property type="entry name" value="P-loop_NTPase"/>
</dbReference>
<dbReference type="Pfam" id="PF02263">
    <property type="entry name" value="GBP"/>
    <property type="match status" value="1"/>
</dbReference>
<keyword evidence="8" id="KW-1185">Reference proteome</keyword>
<comment type="similarity">
    <text evidence="4">Belongs to the TRAFAC class dynamin-like GTPase superfamily. GB1/RHD3 GTPase family.</text>
</comment>
<dbReference type="GO" id="GO:0005525">
    <property type="term" value="F:GTP binding"/>
    <property type="evidence" value="ECO:0007669"/>
    <property type="project" value="UniProtKB-KW"/>
</dbReference>
<dbReference type="InterPro" id="IPR003191">
    <property type="entry name" value="Guanylate-bd/ATL_C"/>
</dbReference>
<dbReference type="Proteomes" id="UP000039865">
    <property type="component" value="Unassembled WGS sequence"/>
</dbReference>
<gene>
    <name evidence="7" type="primary">Contig14910.g15885</name>
    <name evidence="7" type="ORF">STYLEM_15266</name>
</gene>
<dbReference type="PROSITE" id="PS51715">
    <property type="entry name" value="G_GB1_RHD3"/>
    <property type="match status" value="1"/>
</dbReference>
<evidence type="ECO:0000313" key="8">
    <source>
        <dbReference type="Proteomes" id="UP000039865"/>
    </source>
</evidence>
<dbReference type="Pfam" id="PF02841">
    <property type="entry name" value="GBP_C"/>
    <property type="match status" value="1"/>
</dbReference>
<dbReference type="Gene3D" id="1.20.1000.10">
    <property type="entry name" value="Guanylate-binding protein, C-terminal domain"/>
    <property type="match status" value="1"/>
</dbReference>
<dbReference type="EMBL" id="CCKQ01014414">
    <property type="protein sequence ID" value="CDW86175.1"/>
    <property type="molecule type" value="Genomic_DNA"/>
</dbReference>
<dbReference type="InterPro" id="IPR030386">
    <property type="entry name" value="G_GB1_RHD3_dom"/>
</dbReference>
<dbReference type="SUPFAM" id="SSF48340">
    <property type="entry name" value="Interferon-induced guanylate-binding protein 1 (GBP1), C-terminal domain"/>
    <property type="match status" value="1"/>
</dbReference>
<evidence type="ECO:0000256" key="1">
    <source>
        <dbReference type="ARBA" id="ARBA00022741"/>
    </source>
</evidence>
<dbReference type="InParanoid" id="A0A078AUV5"/>
<evidence type="ECO:0000259" key="6">
    <source>
        <dbReference type="PROSITE" id="PS51715"/>
    </source>
</evidence>
<protein>
    <submittedName>
        <fullName evidence="7">Guanylate-binding n-terminal domain containing protein</fullName>
    </submittedName>
</protein>
<dbReference type="SUPFAM" id="SSF52540">
    <property type="entry name" value="P-loop containing nucleoside triphosphate hydrolases"/>
    <property type="match status" value="1"/>
</dbReference>
<dbReference type="AlphaFoldDB" id="A0A078AUV5"/>
<dbReference type="Gene3D" id="3.40.50.300">
    <property type="entry name" value="P-loop containing nucleotide triphosphate hydrolases"/>
    <property type="match status" value="1"/>
</dbReference>
<dbReference type="OMA" id="IMMLEHT"/>
<feature type="coiled-coil region" evidence="5">
    <location>
        <begin position="538"/>
        <end position="586"/>
    </location>
</feature>
<accession>A0A078AUV5</accession>
<evidence type="ECO:0000313" key="7">
    <source>
        <dbReference type="EMBL" id="CDW86175.1"/>
    </source>
</evidence>
<dbReference type="OrthoDB" id="2135133at2759"/>
<dbReference type="InterPro" id="IPR015894">
    <property type="entry name" value="Guanylate-bd_N"/>
</dbReference>
<evidence type="ECO:0000256" key="4">
    <source>
        <dbReference type="PROSITE-ProRule" id="PRU01052"/>
    </source>
</evidence>
<dbReference type="PANTHER" id="PTHR10751">
    <property type="entry name" value="GUANYLATE BINDING PROTEIN"/>
    <property type="match status" value="1"/>
</dbReference>
<evidence type="ECO:0000256" key="2">
    <source>
        <dbReference type="ARBA" id="ARBA00022801"/>
    </source>
</evidence>
<feature type="domain" description="GB1/RHD3-type G" evidence="6">
    <location>
        <begin position="52"/>
        <end position="300"/>
    </location>
</feature>
<keyword evidence="5" id="KW-0175">Coiled coil</keyword>
<evidence type="ECO:0000256" key="5">
    <source>
        <dbReference type="SAM" id="Coils"/>
    </source>
</evidence>
<proteinExistence type="inferred from homology"/>
<sequence>MSAQAYPNRNSTSNHFNQSQIGQARAVQFIFIDEEGQFQISREAQKIFEQSQNKVAIICISGCYRTGKSFLMNQLVGDQPVFTVDSSVNACTRGLWFYSEPITIEKEGEIFDIYVMDSEGLGGVDKNQNYDIKIFTLCVLLSSFLIYNQVGVIDETAITNLSLVTNLAKNIQIQRNQLNNGAGANTNQLSDYFPQFLWLLRDFILELADEDGNPITPNEYLELCLKEAEGFSQKIAEKNRIRNLIKGFFKNRYCFTMIRPTDEERDIQNLQKNQSKIKAEFLDQVEELKIYIFNRIKPVRLNSVAMKSQDYLILANSYIQSINNGSIPTINDAWTEVVENQLKHAFTKATRHYQKELKTFCQQYQPIDLESLGKQHKVVKDQSFEILEKVISSQVSISDTTKEKFRNALNVNIKETYEQIKTKVKNEFERQSKDILAELYREKILPKQYSDLQSFYKDWKDLETAYFSKVPGKTKYELWTKFALEKITDGSLRIMKSQESKKDLQLKQLDLEVGRLNTIIEMKGESQQKVSGATEQLINDLQRKLIQSQQRENELSMNINAYQDLVRRKDEEVNSLQEQLGRLRVNSMYSTNGQPQFRGQMMQQNQHIITEGNNDILPPMCGTKDCRIF</sequence>
<organism evidence="7 8">
    <name type="scientific">Stylonychia lemnae</name>
    <name type="common">Ciliate</name>
    <dbReference type="NCBI Taxonomy" id="5949"/>
    <lineage>
        <taxon>Eukaryota</taxon>
        <taxon>Sar</taxon>
        <taxon>Alveolata</taxon>
        <taxon>Ciliophora</taxon>
        <taxon>Intramacronucleata</taxon>
        <taxon>Spirotrichea</taxon>
        <taxon>Stichotrichia</taxon>
        <taxon>Sporadotrichida</taxon>
        <taxon>Oxytrichidae</taxon>
        <taxon>Stylonychinae</taxon>
        <taxon>Stylonychia</taxon>
    </lineage>
</organism>
<keyword evidence="3" id="KW-0342">GTP-binding</keyword>
<name>A0A078AUV5_STYLE</name>